<dbReference type="InterPro" id="IPR034838">
    <property type="entry name" value="CBM20_genethonin_1"/>
</dbReference>
<feature type="compositionally biased region" description="Acidic residues" evidence="9">
    <location>
        <begin position="415"/>
        <end position="425"/>
    </location>
</feature>
<dbReference type="PANTHER" id="PTHR15048:SF0">
    <property type="entry name" value="STARCH-BINDING DOMAIN-CONTAINING PROTEIN 1"/>
    <property type="match status" value="1"/>
</dbReference>
<feature type="compositionally biased region" description="Basic and acidic residues" evidence="9">
    <location>
        <begin position="82"/>
        <end position="97"/>
    </location>
</feature>
<feature type="compositionally biased region" description="Basic and acidic residues" evidence="9">
    <location>
        <begin position="435"/>
        <end position="446"/>
    </location>
</feature>
<dbReference type="GO" id="GO:0030315">
    <property type="term" value="C:T-tubule"/>
    <property type="evidence" value="ECO:0007669"/>
    <property type="project" value="UniProtKB-SubCell"/>
</dbReference>
<evidence type="ECO:0000256" key="10">
    <source>
        <dbReference type="SAM" id="Phobius"/>
    </source>
</evidence>
<evidence type="ECO:0000256" key="2">
    <source>
        <dbReference type="ARBA" id="ARBA00024012"/>
    </source>
</evidence>
<evidence type="ECO:0000259" key="11">
    <source>
        <dbReference type="PROSITE" id="PS51166"/>
    </source>
</evidence>
<protein>
    <recommendedName>
        <fullName evidence="6">Starch-binding domain-containing protein 1</fullName>
    </recommendedName>
    <alternativeName>
        <fullName evidence="7">Genethonin-1</fullName>
    </alternativeName>
    <alternativeName>
        <fullName evidence="8">Glycophagy cargo receptor stbd1</fullName>
    </alternativeName>
</protein>
<sequence length="1093" mass="120696">MSLTNSNAVAMERRMDLASLFCMIGRHGPAVAVAVIAMVSVLAGFIIYRTVRGKRRKATAADSDDETPGAERDASVIQQSPEENHSSVKATELREESSSELIEDLIQSDHKIRHRSAAAAAAAAPAEKKPSLYFSPKDDIQVPEDKNTTSDDITVQGDSFKVHTHVKEASQSPRDDSYTKAKMVVKDVMSDSHSATNTVTEDGVEEVHDINSCLRDPEKIIDENNKEDQVCKSAYRDDKHVVTDEDVSDKKTRQEEETSCTRENEYVDELQEDVTTVETNGVGSILMESVMEDAPVSIICNVKEEEFESPDPESVTFSYPDDNLGSAEEQNKIESEEAEVECEDSQIIPQQLSKSDQETNQPSLNQDQGDHVMDEWTPPVERSDGVEYSGPTEEMSEEVTDEYNTAVDTHCQQFEEEEAEIEQNEENIITSSQQDGDKKEKVEKTSENIIAFVEESGGQTVETSPSPSCLSASKKAETKDDNLSDVTTDENDQISGNADHPDISSGFQQPLREYESLTSPDEDANSTTLESQKLSHDIDREPTNTGNDQTVASAGPSVATSDGENVTEVFPPHDVSSCHREQQSLPISVVEKAENKPPSPLMEEEISLLDVSPPSQDRATDPTEPFDETEVSSASNDHMKNTIEEINITSATDIPSFDKASLASPTTCEDQPSNGVANIGDISEVTASSAPVMTVDLSPSTCHMYRTSFEQSDLGDPDPSSPSFGKESGISSMAVSPDLQDVYNGFEVIDKNIVECILPSTSQEEPKNSLFGDYVAAPYSCNENTAGMVFGPYKSHQPQSPRERQTGRTEYESYAANEDMFGHQIEDSYHRDMEKFMEQIVNNITSLAGELKEEPDKKVTVEVVEKTDKKAKVGVDKKAETDAEEEEAVESEKTEISIMEATMDNNEWITESNYPVLPWMNISAPSIIQELSQNNQLPTEKCVTATVDVSCVDPTEDPPVTEVKHGVELSLPSSLSLVDENSENNKKVLAVQPMPQNVNVTFRVHYFAQSPYQTVAITGDQQELGNWKEFIPLERAKNGHWATVVSLPAESHVEWKFVLLDKGEVCRWEECGNRLLETGSGDDLLVHKWWGFL</sequence>
<dbReference type="GO" id="GO:0034045">
    <property type="term" value="C:phagophore assembly site membrane"/>
    <property type="evidence" value="ECO:0007669"/>
    <property type="project" value="UniProtKB-SubCell"/>
</dbReference>
<dbReference type="Gene3D" id="2.60.40.10">
    <property type="entry name" value="Immunoglobulins"/>
    <property type="match status" value="1"/>
</dbReference>
<feature type="region of interest" description="Disordered" evidence="9">
    <location>
        <begin position="305"/>
        <end position="400"/>
    </location>
</feature>
<keyword evidence="10" id="KW-0812">Transmembrane</keyword>
<evidence type="ECO:0000256" key="5">
    <source>
        <dbReference type="ARBA" id="ARBA00062412"/>
    </source>
</evidence>
<dbReference type="FunFam" id="2.60.40.10:FF:000552">
    <property type="entry name" value="Related to glucoamylase"/>
    <property type="match status" value="1"/>
</dbReference>
<dbReference type="GO" id="GO:0061723">
    <property type="term" value="P:glycophagy"/>
    <property type="evidence" value="ECO:0007669"/>
    <property type="project" value="UniProtKB-ARBA"/>
</dbReference>
<dbReference type="Pfam" id="PF00686">
    <property type="entry name" value="CBM_20"/>
    <property type="match status" value="1"/>
</dbReference>
<feature type="compositionally biased region" description="Basic and acidic residues" evidence="9">
    <location>
        <begin position="126"/>
        <end position="149"/>
    </location>
</feature>
<keyword evidence="10" id="KW-0472">Membrane</keyword>
<gene>
    <name evidence="12" type="ORF">XNOV1_A042077</name>
</gene>
<comment type="subunit">
    <text evidence="5">Interacts with the ATG8 family proteins GABARAP and GABARAPL1. Interacts with several glycogen-associated proteins, such as GYS2 (liver glycogen synthase), GDE (glycogen debranching enzyme), GBE1 (glycogen branching enzyme 1) and EPM2A (Laforin).</text>
</comment>
<dbReference type="Proteomes" id="UP001178508">
    <property type="component" value="Chromosome 13"/>
</dbReference>
<dbReference type="EMBL" id="OY660876">
    <property type="protein sequence ID" value="CAJ1071257.1"/>
    <property type="molecule type" value="Genomic_DNA"/>
</dbReference>
<feature type="compositionally biased region" description="Low complexity" evidence="9">
    <location>
        <begin position="712"/>
        <end position="723"/>
    </location>
</feature>
<dbReference type="SUPFAM" id="SSF49452">
    <property type="entry name" value="Starch-binding domain-like"/>
    <property type="match status" value="1"/>
</dbReference>
<evidence type="ECO:0000256" key="8">
    <source>
        <dbReference type="ARBA" id="ARBA00076001"/>
    </source>
</evidence>
<feature type="compositionally biased region" description="Basic and acidic residues" evidence="9">
    <location>
        <begin position="533"/>
        <end position="542"/>
    </location>
</feature>
<feature type="domain" description="CBM20" evidence="11">
    <location>
        <begin position="992"/>
        <end position="1091"/>
    </location>
</feature>
<evidence type="ECO:0000256" key="7">
    <source>
        <dbReference type="ARBA" id="ARBA00075794"/>
    </source>
</evidence>
<name>A0AAV1GB00_XYRNO</name>
<evidence type="ECO:0000256" key="3">
    <source>
        <dbReference type="ARBA" id="ARBA00053886"/>
    </source>
</evidence>
<dbReference type="AlphaFoldDB" id="A0AAV1GB00"/>
<feature type="region of interest" description="Disordered" evidence="9">
    <location>
        <begin position="56"/>
        <end position="101"/>
    </location>
</feature>
<feature type="compositionally biased region" description="Polar residues" evidence="9">
    <location>
        <begin position="457"/>
        <end position="471"/>
    </location>
</feature>
<feature type="region of interest" description="Disordered" evidence="9">
    <location>
        <begin position="415"/>
        <end position="635"/>
    </location>
</feature>
<dbReference type="GO" id="GO:2001070">
    <property type="term" value="F:starch binding"/>
    <property type="evidence" value="ECO:0007669"/>
    <property type="project" value="InterPro"/>
</dbReference>
<dbReference type="GO" id="GO:0005789">
    <property type="term" value="C:endoplasmic reticulum membrane"/>
    <property type="evidence" value="ECO:0007669"/>
    <property type="project" value="UniProtKB-SubCell"/>
</dbReference>
<comment type="subcellular location">
    <subcellularLocation>
        <location evidence="2">Cell membrane</location>
        <location evidence="2">Sarcolemma</location>
        <location evidence="2">T-tubule</location>
    </subcellularLocation>
    <subcellularLocation>
        <location evidence="1">Endoplasmic reticulum membrane</location>
        <topology evidence="1">Single-pass type III membrane protein</topology>
    </subcellularLocation>
    <subcellularLocation>
        <location evidence="4">Preautophagosomal structure membrane</location>
        <topology evidence="4">Single-pass type III membrane protein</topology>
    </subcellularLocation>
</comment>
<feature type="region of interest" description="Disordered" evidence="9">
    <location>
        <begin position="710"/>
        <end position="729"/>
    </location>
</feature>
<accession>A0AAV1GB00</accession>
<evidence type="ECO:0000256" key="9">
    <source>
        <dbReference type="SAM" id="MobiDB-lite"/>
    </source>
</evidence>
<evidence type="ECO:0000256" key="6">
    <source>
        <dbReference type="ARBA" id="ARBA00073038"/>
    </source>
</evidence>
<feature type="compositionally biased region" description="Polar residues" evidence="9">
    <location>
        <begin position="347"/>
        <end position="367"/>
    </location>
</feature>
<feature type="compositionally biased region" description="Basic and acidic residues" evidence="9">
    <location>
        <begin position="165"/>
        <end position="180"/>
    </location>
</feature>
<evidence type="ECO:0000313" key="13">
    <source>
        <dbReference type="Proteomes" id="UP001178508"/>
    </source>
</evidence>
<dbReference type="PANTHER" id="PTHR15048">
    <property type="entry name" value="STARCH-BINDING DOMAIN-CONTAINING PROTEIN 1"/>
    <property type="match status" value="1"/>
</dbReference>
<feature type="region of interest" description="Disordered" evidence="9">
    <location>
        <begin position="116"/>
        <end position="180"/>
    </location>
</feature>
<dbReference type="PROSITE" id="PS51166">
    <property type="entry name" value="CBM20"/>
    <property type="match status" value="1"/>
</dbReference>
<feature type="region of interest" description="Disordered" evidence="9">
    <location>
        <begin position="242"/>
        <end position="262"/>
    </location>
</feature>
<dbReference type="GO" id="GO:2001069">
    <property type="term" value="F:glycogen binding"/>
    <property type="evidence" value="ECO:0007669"/>
    <property type="project" value="InterPro"/>
</dbReference>
<evidence type="ECO:0000256" key="4">
    <source>
        <dbReference type="ARBA" id="ARBA00060405"/>
    </source>
</evidence>
<keyword evidence="13" id="KW-1185">Reference proteome</keyword>
<comment type="function">
    <text evidence="3">Acts as a cargo receptor for glycogen. Delivers its cargo to an autophagic pathway called glycophagy, resulting in the transport of glycogen to lysosomes.</text>
</comment>
<dbReference type="SMART" id="SM01065">
    <property type="entry name" value="CBM_2"/>
    <property type="match status" value="1"/>
</dbReference>
<dbReference type="InterPro" id="IPR013783">
    <property type="entry name" value="Ig-like_fold"/>
</dbReference>
<feature type="compositionally biased region" description="Polar residues" evidence="9">
    <location>
        <begin position="543"/>
        <end position="564"/>
    </location>
</feature>
<evidence type="ECO:0000313" key="12">
    <source>
        <dbReference type="EMBL" id="CAJ1071257.1"/>
    </source>
</evidence>
<dbReference type="CDD" id="cd05813">
    <property type="entry name" value="CBM20_genethonin_1"/>
    <property type="match status" value="1"/>
</dbReference>
<proteinExistence type="predicted"/>
<dbReference type="InterPro" id="IPR002044">
    <property type="entry name" value="CBM20"/>
</dbReference>
<evidence type="ECO:0000256" key="1">
    <source>
        <dbReference type="ARBA" id="ARBA00004643"/>
    </source>
</evidence>
<reference evidence="12" key="1">
    <citation type="submission" date="2023-08" db="EMBL/GenBank/DDBJ databases">
        <authorList>
            <person name="Alioto T."/>
            <person name="Alioto T."/>
            <person name="Gomez Garrido J."/>
        </authorList>
    </citation>
    <scope>NUCLEOTIDE SEQUENCE</scope>
</reference>
<dbReference type="InterPro" id="IPR013784">
    <property type="entry name" value="Carb-bd-like_fold"/>
</dbReference>
<feature type="transmembrane region" description="Helical" evidence="10">
    <location>
        <begin position="30"/>
        <end position="48"/>
    </location>
</feature>
<keyword evidence="10" id="KW-1133">Transmembrane helix</keyword>
<organism evidence="12 13">
    <name type="scientific">Xyrichtys novacula</name>
    <name type="common">Pearly razorfish</name>
    <name type="synonym">Hemipteronotus novacula</name>
    <dbReference type="NCBI Taxonomy" id="13765"/>
    <lineage>
        <taxon>Eukaryota</taxon>
        <taxon>Metazoa</taxon>
        <taxon>Chordata</taxon>
        <taxon>Craniata</taxon>
        <taxon>Vertebrata</taxon>
        <taxon>Euteleostomi</taxon>
        <taxon>Actinopterygii</taxon>
        <taxon>Neopterygii</taxon>
        <taxon>Teleostei</taxon>
        <taxon>Neoteleostei</taxon>
        <taxon>Acanthomorphata</taxon>
        <taxon>Eupercaria</taxon>
        <taxon>Labriformes</taxon>
        <taxon>Labridae</taxon>
        <taxon>Xyrichtys</taxon>
    </lineage>
</organism>